<keyword evidence="3" id="KW-1185">Reference proteome</keyword>
<comment type="catalytic activity">
    <reaction evidence="1">
        <text>1,6-anhydro-N-acetyl-beta-muramate + ATP + H2O = N-acetyl-D-muramate 6-phosphate + ADP + H(+)</text>
        <dbReference type="Rhea" id="RHEA:24952"/>
        <dbReference type="ChEBI" id="CHEBI:15377"/>
        <dbReference type="ChEBI" id="CHEBI:15378"/>
        <dbReference type="ChEBI" id="CHEBI:30616"/>
        <dbReference type="ChEBI" id="CHEBI:58690"/>
        <dbReference type="ChEBI" id="CHEBI:58722"/>
        <dbReference type="ChEBI" id="CHEBI:456216"/>
        <dbReference type="EC" id="2.7.1.170"/>
    </reaction>
</comment>
<dbReference type="Proteomes" id="UP000466024">
    <property type="component" value="Unassembled WGS sequence"/>
</dbReference>
<dbReference type="InterPro" id="IPR043129">
    <property type="entry name" value="ATPase_NBD"/>
</dbReference>
<organism evidence="2 3">
    <name type="scientific">Salinicola corii</name>
    <dbReference type="NCBI Taxonomy" id="2606937"/>
    <lineage>
        <taxon>Bacteria</taxon>
        <taxon>Pseudomonadati</taxon>
        <taxon>Pseudomonadota</taxon>
        <taxon>Gammaproteobacteria</taxon>
        <taxon>Oceanospirillales</taxon>
        <taxon>Halomonadaceae</taxon>
        <taxon>Salinicola</taxon>
    </lineage>
</organism>
<comment type="pathway">
    <text evidence="1">Amino-sugar metabolism; 1,6-anhydro-N-acetylmuramate degradation.</text>
</comment>
<dbReference type="RefSeq" id="WP_149435965.1">
    <property type="nucleotide sequence ID" value="NZ_VTPX01000007.1"/>
</dbReference>
<comment type="pathway">
    <text evidence="1">Cell wall biogenesis; peptidoglycan recycling.</text>
</comment>
<dbReference type="EMBL" id="VTPX01000007">
    <property type="protein sequence ID" value="KAA0017601.1"/>
    <property type="molecule type" value="Genomic_DNA"/>
</dbReference>
<keyword evidence="1" id="KW-0119">Carbohydrate metabolism</keyword>
<gene>
    <name evidence="1" type="primary">anmK</name>
    <name evidence="2" type="ORF">F0A16_13750</name>
</gene>
<evidence type="ECO:0000313" key="2">
    <source>
        <dbReference type="EMBL" id="KAA0017601.1"/>
    </source>
</evidence>
<dbReference type="GO" id="GO:0005524">
    <property type="term" value="F:ATP binding"/>
    <property type="evidence" value="ECO:0007669"/>
    <property type="project" value="UniProtKB-UniRule"/>
</dbReference>
<protein>
    <recommendedName>
        <fullName evidence="1">Anhydro-N-acetylmuramic acid kinase</fullName>
        <ecNumber evidence="1">2.7.1.170</ecNumber>
    </recommendedName>
    <alternativeName>
        <fullName evidence="1">AnhMurNAc kinase</fullName>
    </alternativeName>
</protein>
<name>A0A640WDM8_9GAMM</name>
<evidence type="ECO:0000313" key="3">
    <source>
        <dbReference type="Proteomes" id="UP000466024"/>
    </source>
</evidence>
<dbReference type="GO" id="GO:0097175">
    <property type="term" value="P:1,6-anhydro-N-acetyl-beta-muramic acid catabolic process"/>
    <property type="evidence" value="ECO:0007669"/>
    <property type="project" value="UniProtKB-UniRule"/>
</dbReference>
<comment type="similarity">
    <text evidence="1">Belongs to the anhydro-N-acetylmuramic acid kinase family.</text>
</comment>
<comment type="caution">
    <text evidence="1">Lacks conserved residue(s) required for the propagation of feature annotation.</text>
</comment>
<reference evidence="2 3" key="1">
    <citation type="submission" date="2019-08" db="EMBL/GenBank/DDBJ databases">
        <title>Bioinformatics analysis of the strain L3 and L5.</title>
        <authorList>
            <person name="Li X."/>
        </authorList>
    </citation>
    <scope>NUCLEOTIDE SEQUENCE [LARGE SCALE GENOMIC DNA]</scope>
    <source>
        <strain evidence="2 3">L3</strain>
    </source>
</reference>
<dbReference type="PANTHER" id="PTHR30605:SF0">
    <property type="entry name" value="ANHYDRO-N-ACETYLMURAMIC ACID KINASE"/>
    <property type="match status" value="1"/>
</dbReference>
<dbReference type="SUPFAM" id="SSF53067">
    <property type="entry name" value="Actin-like ATPase domain"/>
    <property type="match status" value="1"/>
</dbReference>
<dbReference type="HAMAP" id="MF_01270">
    <property type="entry name" value="AnhMurNAc_kinase"/>
    <property type="match status" value="1"/>
</dbReference>
<evidence type="ECO:0000256" key="1">
    <source>
        <dbReference type="HAMAP-Rule" id="MF_01270"/>
    </source>
</evidence>
<dbReference type="GO" id="GO:0006040">
    <property type="term" value="P:amino sugar metabolic process"/>
    <property type="evidence" value="ECO:0007669"/>
    <property type="project" value="InterPro"/>
</dbReference>
<accession>A0A640WDM8</accession>
<dbReference type="UniPathway" id="UPA00343"/>
<dbReference type="AlphaFoldDB" id="A0A640WDM8"/>
<keyword evidence="1 2" id="KW-0808">Transferase</keyword>
<sequence>MESGWSLGLMTGTVLDGNIDIAMLHSDGERIDEFGPYELVPYPTDIRTLLSDTLAAARKWNFEGPEPAIFRHAETALTEAQSIAVSGFLDRHGFRPDQLDAIGFHGQTVLHRAPAAGRRGATRQLGDGELMARMVGSDVVYDFRSADVERGGQGAPLSAIYHRALLRRLGAGPESLVLNLGGVANLSWWGGDGDCSERLIAFDTGPANAPIDDWVRQHTGATMDRDGLIANQGRVDEDRLSALLDHPYLTAPYPKSLDRFDFQAEMAEGLDLEDGAATLTAFTASAVAKAMSLLPQRPSRIVVCGGGRRNPTLMRELAHRTGAEVQLADAVGWRGDAIEAECFAYLAMRSLRGLPLSFPLTTGVATPQTGGRVARAVDRP</sequence>
<comment type="caution">
    <text evidence="2">The sequence shown here is derived from an EMBL/GenBank/DDBJ whole genome shotgun (WGS) entry which is preliminary data.</text>
</comment>
<keyword evidence="1" id="KW-0547">Nucleotide-binding</keyword>
<dbReference type="PANTHER" id="PTHR30605">
    <property type="entry name" value="ANHYDRO-N-ACETYLMURAMIC ACID KINASE"/>
    <property type="match status" value="1"/>
</dbReference>
<proteinExistence type="inferred from homology"/>
<dbReference type="Gene3D" id="3.30.420.40">
    <property type="match status" value="2"/>
</dbReference>
<keyword evidence="1 2" id="KW-0418">Kinase</keyword>
<comment type="function">
    <text evidence="1">Catalyzes the specific phosphorylation of 1,6-anhydro-N-acetylmuramic acid (anhMurNAc) with the simultaneous cleavage of the 1,6-anhydro ring, generating MurNAc-6-P. Is required for the utilization of anhMurNAc either imported from the medium or derived from its own cell wall murein, and thus plays a role in cell wall recycling.</text>
</comment>
<dbReference type="UniPathway" id="UPA00544"/>
<dbReference type="InterPro" id="IPR005338">
    <property type="entry name" value="Anhydro_N_Ac-Mur_kinase"/>
</dbReference>
<keyword evidence="1" id="KW-0067">ATP-binding</keyword>
<dbReference type="NCBIfam" id="NF007141">
    <property type="entry name" value="PRK09585.1-5"/>
    <property type="match status" value="1"/>
</dbReference>
<dbReference type="GO" id="GO:0009254">
    <property type="term" value="P:peptidoglycan turnover"/>
    <property type="evidence" value="ECO:0007669"/>
    <property type="project" value="UniProtKB-UniRule"/>
</dbReference>
<dbReference type="GO" id="GO:0016301">
    <property type="term" value="F:kinase activity"/>
    <property type="evidence" value="ECO:0007669"/>
    <property type="project" value="UniProtKB-KW"/>
</dbReference>
<dbReference type="GO" id="GO:0016773">
    <property type="term" value="F:phosphotransferase activity, alcohol group as acceptor"/>
    <property type="evidence" value="ECO:0007669"/>
    <property type="project" value="UniProtKB-UniRule"/>
</dbReference>
<dbReference type="EC" id="2.7.1.170" evidence="1"/>
<dbReference type="Pfam" id="PF03702">
    <property type="entry name" value="AnmK"/>
    <property type="match status" value="1"/>
</dbReference>